<evidence type="ECO:0000313" key="3">
    <source>
        <dbReference type="EMBL" id="CAF4288801.1"/>
    </source>
</evidence>
<feature type="region of interest" description="Disordered" evidence="1">
    <location>
        <begin position="56"/>
        <end position="100"/>
    </location>
</feature>
<dbReference type="Proteomes" id="UP000681722">
    <property type="component" value="Unassembled WGS sequence"/>
</dbReference>
<protein>
    <submittedName>
        <fullName evidence="2">Uncharacterized protein</fullName>
    </submittedName>
</protein>
<name>A0A815KKG7_9BILA</name>
<dbReference type="OrthoDB" id="9993658at2759"/>
<evidence type="ECO:0000313" key="4">
    <source>
        <dbReference type="Proteomes" id="UP000663829"/>
    </source>
</evidence>
<comment type="caution">
    <text evidence="2">The sequence shown here is derived from an EMBL/GenBank/DDBJ whole genome shotgun (WGS) entry which is preliminary data.</text>
</comment>
<dbReference type="EMBL" id="CAJNOQ010017190">
    <property type="protein sequence ID" value="CAF1394609.1"/>
    <property type="molecule type" value="Genomic_DNA"/>
</dbReference>
<feature type="compositionally biased region" description="Polar residues" evidence="1">
    <location>
        <begin position="56"/>
        <end position="72"/>
    </location>
</feature>
<dbReference type="AlphaFoldDB" id="A0A815KKG7"/>
<dbReference type="EMBL" id="CAJOBC010082601">
    <property type="protein sequence ID" value="CAF4288801.1"/>
    <property type="molecule type" value="Genomic_DNA"/>
</dbReference>
<dbReference type="Proteomes" id="UP000663829">
    <property type="component" value="Unassembled WGS sequence"/>
</dbReference>
<organism evidence="2 4">
    <name type="scientific">Didymodactylos carnosus</name>
    <dbReference type="NCBI Taxonomy" id="1234261"/>
    <lineage>
        <taxon>Eukaryota</taxon>
        <taxon>Metazoa</taxon>
        <taxon>Spiralia</taxon>
        <taxon>Gnathifera</taxon>
        <taxon>Rotifera</taxon>
        <taxon>Eurotatoria</taxon>
        <taxon>Bdelloidea</taxon>
        <taxon>Philodinida</taxon>
        <taxon>Philodinidae</taxon>
        <taxon>Didymodactylos</taxon>
    </lineage>
</organism>
<sequence length="164" mass="19300">MSACSTEKCPLFSHGEEVERLSRTMLKRSFLTVIFQKRDRSQSVVSGQNDKYSKSSLLSANSLRQTLDTSNNEDTRQLNERLSNPNIGEENDNEAEEEPRYSKLLRLLQQKSKKKHNIEENEASLHKLSKRFFFFRPDRRVPLVRNPRPEYTYGRKAHWDTFFG</sequence>
<accession>A0A815KKG7</accession>
<reference evidence="2" key="1">
    <citation type="submission" date="2021-02" db="EMBL/GenBank/DDBJ databases">
        <authorList>
            <person name="Nowell W R."/>
        </authorList>
    </citation>
    <scope>NUCLEOTIDE SEQUENCE</scope>
</reference>
<evidence type="ECO:0000313" key="2">
    <source>
        <dbReference type="EMBL" id="CAF1394609.1"/>
    </source>
</evidence>
<proteinExistence type="predicted"/>
<evidence type="ECO:0000256" key="1">
    <source>
        <dbReference type="SAM" id="MobiDB-lite"/>
    </source>
</evidence>
<keyword evidence="4" id="KW-1185">Reference proteome</keyword>
<gene>
    <name evidence="2" type="ORF">GPM918_LOCUS32966</name>
    <name evidence="3" type="ORF">SRO942_LOCUS33636</name>
</gene>